<keyword evidence="2" id="KW-1185">Reference proteome</keyword>
<protein>
    <submittedName>
        <fullName evidence="1">Uncharacterized protein</fullName>
    </submittedName>
</protein>
<dbReference type="EMBL" id="AP023177">
    <property type="protein sequence ID" value="BCF94731.1"/>
    <property type="molecule type" value="Genomic_DNA"/>
</dbReference>
<dbReference type="KEGG" id="plad:PPGU16_77980"/>
<sequence length="74" mass="8243">MVEDGVNFVSRSFEDLAMLDGQSLKKTDGLLQHLKRPNALEHGFCGAMLRNDDSFTAAVDCVDKGLCMRLQLRN</sequence>
<organism evidence="1 2">
    <name type="scientific">Paraburkholderia largidicola</name>
    <dbReference type="NCBI Taxonomy" id="3014751"/>
    <lineage>
        <taxon>Bacteria</taxon>
        <taxon>Pseudomonadati</taxon>
        <taxon>Pseudomonadota</taxon>
        <taxon>Betaproteobacteria</taxon>
        <taxon>Burkholderiales</taxon>
        <taxon>Burkholderiaceae</taxon>
        <taxon>Paraburkholderia</taxon>
    </lineage>
</organism>
<proteinExistence type="predicted"/>
<evidence type="ECO:0000313" key="1">
    <source>
        <dbReference type="EMBL" id="BCF94731.1"/>
    </source>
</evidence>
<geneLocation type="plasmid" evidence="1 2">
    <name>PPGU16_p2</name>
</geneLocation>
<gene>
    <name evidence="1" type="ORF">PPGU16_77980</name>
</gene>
<dbReference type="Proteomes" id="UP000510888">
    <property type="component" value="Plasmid PPGU16_p2"/>
</dbReference>
<accession>A0A7I8C2I7</accession>
<dbReference type="AlphaFoldDB" id="A0A7I8C2I7"/>
<reference evidence="1 2" key="1">
    <citation type="journal article" date="2020" name="Genes (Basel)">
        <title>Genomic Comparison of Insect Gut Symbionts from Divergent Burkholderia Subclades.</title>
        <authorList>
            <person name="Takeshita K."/>
            <person name="Kikuchi Y."/>
        </authorList>
    </citation>
    <scope>NUCLEOTIDE SEQUENCE [LARGE SCALE GENOMIC DNA]</scope>
    <source>
        <strain evidence="1 2">PGU16</strain>
        <plasmid evidence="1 2">PPGU16_p2</plasmid>
    </source>
</reference>
<name>A0A7I8C2I7_9BURK</name>
<keyword evidence="1" id="KW-0614">Plasmid</keyword>
<evidence type="ECO:0000313" key="2">
    <source>
        <dbReference type="Proteomes" id="UP000510888"/>
    </source>
</evidence>